<dbReference type="EMBL" id="JAGSNF010000004">
    <property type="protein sequence ID" value="MBR7742638.1"/>
    <property type="molecule type" value="Genomic_DNA"/>
</dbReference>
<dbReference type="RefSeq" id="WP_211601793.1">
    <property type="nucleotide sequence ID" value="NZ_JAGSNF010000004.1"/>
</dbReference>
<dbReference type="GO" id="GO:0000160">
    <property type="term" value="P:phosphorelay signal transduction system"/>
    <property type="evidence" value="ECO:0007669"/>
    <property type="project" value="InterPro"/>
</dbReference>
<dbReference type="InterPro" id="IPR058245">
    <property type="entry name" value="NreC/VraR/RcsB-like_REC"/>
</dbReference>
<keyword evidence="9" id="KW-1185">Reference proteome</keyword>
<evidence type="ECO:0000256" key="4">
    <source>
        <dbReference type="ARBA" id="ARBA00023163"/>
    </source>
</evidence>
<name>A0A941D7P6_9MICO</name>
<dbReference type="Gene3D" id="3.40.50.2300">
    <property type="match status" value="1"/>
</dbReference>
<dbReference type="SMART" id="SM00421">
    <property type="entry name" value="HTH_LUXR"/>
    <property type="match status" value="1"/>
</dbReference>
<dbReference type="Pfam" id="PF00196">
    <property type="entry name" value="GerE"/>
    <property type="match status" value="1"/>
</dbReference>
<dbReference type="SUPFAM" id="SSF46894">
    <property type="entry name" value="C-terminal effector domain of the bipartite response regulators"/>
    <property type="match status" value="1"/>
</dbReference>
<dbReference type="PANTHER" id="PTHR43214">
    <property type="entry name" value="TWO-COMPONENT RESPONSE REGULATOR"/>
    <property type="match status" value="1"/>
</dbReference>
<keyword evidence="2" id="KW-0805">Transcription regulation</keyword>
<dbReference type="Proteomes" id="UP000677016">
    <property type="component" value="Unassembled WGS sequence"/>
</dbReference>
<dbReference type="InterPro" id="IPR000792">
    <property type="entry name" value="Tscrpt_reg_LuxR_C"/>
</dbReference>
<evidence type="ECO:0000313" key="9">
    <source>
        <dbReference type="Proteomes" id="UP000677016"/>
    </source>
</evidence>
<dbReference type="AlphaFoldDB" id="A0A941D7P6"/>
<dbReference type="PANTHER" id="PTHR43214:SF24">
    <property type="entry name" value="TRANSCRIPTIONAL REGULATORY PROTEIN NARL-RELATED"/>
    <property type="match status" value="1"/>
</dbReference>
<keyword evidence="1 5" id="KW-0597">Phosphoprotein</keyword>
<dbReference type="PROSITE" id="PS50110">
    <property type="entry name" value="RESPONSE_REGULATORY"/>
    <property type="match status" value="1"/>
</dbReference>
<organism evidence="8 9">
    <name type="scientific">Phycicoccus avicenniae</name>
    <dbReference type="NCBI Taxonomy" id="2828860"/>
    <lineage>
        <taxon>Bacteria</taxon>
        <taxon>Bacillati</taxon>
        <taxon>Actinomycetota</taxon>
        <taxon>Actinomycetes</taxon>
        <taxon>Micrococcales</taxon>
        <taxon>Intrasporangiaceae</taxon>
        <taxon>Phycicoccus</taxon>
    </lineage>
</organism>
<dbReference type="Pfam" id="PF00072">
    <property type="entry name" value="Response_reg"/>
    <property type="match status" value="1"/>
</dbReference>
<dbReference type="CDD" id="cd06170">
    <property type="entry name" value="LuxR_C_like"/>
    <property type="match status" value="1"/>
</dbReference>
<evidence type="ECO:0000313" key="8">
    <source>
        <dbReference type="EMBL" id="MBR7742638.1"/>
    </source>
</evidence>
<dbReference type="InterPro" id="IPR001789">
    <property type="entry name" value="Sig_transdc_resp-reg_receiver"/>
</dbReference>
<evidence type="ECO:0000259" key="6">
    <source>
        <dbReference type="PROSITE" id="PS50043"/>
    </source>
</evidence>
<dbReference type="SMART" id="SM00448">
    <property type="entry name" value="REC"/>
    <property type="match status" value="1"/>
</dbReference>
<feature type="domain" description="Response regulatory" evidence="7">
    <location>
        <begin position="4"/>
        <end position="117"/>
    </location>
</feature>
<evidence type="ECO:0000256" key="2">
    <source>
        <dbReference type="ARBA" id="ARBA00023015"/>
    </source>
</evidence>
<evidence type="ECO:0000259" key="7">
    <source>
        <dbReference type="PROSITE" id="PS50110"/>
    </source>
</evidence>
<comment type="caution">
    <text evidence="8">The sequence shown here is derived from an EMBL/GenBank/DDBJ whole genome shotgun (WGS) entry which is preliminary data.</text>
</comment>
<evidence type="ECO:0000256" key="5">
    <source>
        <dbReference type="PROSITE-ProRule" id="PRU00169"/>
    </source>
</evidence>
<evidence type="ECO:0000256" key="3">
    <source>
        <dbReference type="ARBA" id="ARBA00023125"/>
    </source>
</evidence>
<keyword evidence="3" id="KW-0238">DNA-binding</keyword>
<feature type="domain" description="HTH luxR-type" evidence="6">
    <location>
        <begin position="143"/>
        <end position="208"/>
    </location>
</feature>
<dbReference type="InterPro" id="IPR016032">
    <property type="entry name" value="Sig_transdc_resp-reg_C-effctor"/>
</dbReference>
<dbReference type="InterPro" id="IPR011006">
    <property type="entry name" value="CheY-like_superfamily"/>
</dbReference>
<accession>A0A941D7P6</accession>
<dbReference type="SUPFAM" id="SSF52172">
    <property type="entry name" value="CheY-like"/>
    <property type="match status" value="1"/>
</dbReference>
<reference evidence="8" key="1">
    <citation type="submission" date="2021-04" db="EMBL/GenBank/DDBJ databases">
        <title>Phycicoccus avicenniae sp. nov., a novel endophytic actinomycetes isolated from branch of Avicennia mariana.</title>
        <authorList>
            <person name="Tuo L."/>
        </authorList>
    </citation>
    <scope>NUCLEOTIDE SEQUENCE</scope>
    <source>
        <strain evidence="8">BSK3Z-2</strain>
    </source>
</reference>
<dbReference type="GO" id="GO:0006355">
    <property type="term" value="P:regulation of DNA-templated transcription"/>
    <property type="evidence" value="ECO:0007669"/>
    <property type="project" value="InterPro"/>
</dbReference>
<feature type="modified residue" description="4-aspartylphosphate" evidence="5">
    <location>
        <position position="55"/>
    </location>
</feature>
<gene>
    <name evidence="8" type="ORF">KC207_04970</name>
</gene>
<protein>
    <submittedName>
        <fullName evidence="8">Response regulator transcription factor</fullName>
    </submittedName>
</protein>
<sequence>MPYTVCIVDDSDVMRRGIRSLVETDDGLEIVAEARDGDEAVAEVARTRPDVVLLDVRMPARDGVSVVREISQTSHVLMLTFSDESEVILAALDEGAVGYLVHGTFDAEGLGAMVRAAAQGIGSLSGPALAAVRGGSGTTRSVAHRGAFELSERQAEVMDLVAAGKGNGAIARELFLSEKTVKNHINQIFPKLGVTTRAEAIVVWLGSGPGS</sequence>
<dbReference type="GO" id="GO:0003677">
    <property type="term" value="F:DNA binding"/>
    <property type="evidence" value="ECO:0007669"/>
    <property type="project" value="UniProtKB-KW"/>
</dbReference>
<proteinExistence type="predicted"/>
<dbReference type="CDD" id="cd17535">
    <property type="entry name" value="REC_NarL-like"/>
    <property type="match status" value="1"/>
</dbReference>
<dbReference type="InterPro" id="IPR039420">
    <property type="entry name" value="WalR-like"/>
</dbReference>
<evidence type="ECO:0000256" key="1">
    <source>
        <dbReference type="ARBA" id="ARBA00022553"/>
    </source>
</evidence>
<dbReference type="PROSITE" id="PS50043">
    <property type="entry name" value="HTH_LUXR_2"/>
    <property type="match status" value="1"/>
</dbReference>
<keyword evidence="4" id="KW-0804">Transcription</keyword>
<dbReference type="PRINTS" id="PR00038">
    <property type="entry name" value="HTHLUXR"/>
</dbReference>